<feature type="transmembrane region" description="Helical" evidence="8">
    <location>
        <begin position="60"/>
        <end position="79"/>
    </location>
</feature>
<keyword evidence="5" id="KW-0406">Ion transport</keyword>
<evidence type="ECO:0000256" key="5">
    <source>
        <dbReference type="ARBA" id="ARBA00023065"/>
    </source>
</evidence>
<proteinExistence type="predicted"/>
<feature type="region of interest" description="Disordered" evidence="7">
    <location>
        <begin position="225"/>
        <end position="247"/>
    </location>
</feature>
<protein>
    <recommendedName>
        <fullName evidence="9">Ferric oxidoreductase domain-containing protein</fullName>
    </recommendedName>
</protein>
<comment type="caution">
    <text evidence="10">The sequence shown here is derived from an EMBL/GenBank/DDBJ whole genome shotgun (WGS) entry which is preliminary data.</text>
</comment>
<gene>
    <name evidence="10" type="ORF">C8F04DRAFT_1238542</name>
</gene>
<dbReference type="Pfam" id="PF01794">
    <property type="entry name" value="Ferric_reduct"/>
    <property type="match status" value="1"/>
</dbReference>
<evidence type="ECO:0000256" key="3">
    <source>
        <dbReference type="ARBA" id="ARBA00022692"/>
    </source>
</evidence>
<dbReference type="PANTHER" id="PTHR32361:SF9">
    <property type="entry name" value="FERRIC REDUCTASE TRANSMEMBRANE COMPONENT 3-RELATED"/>
    <property type="match status" value="1"/>
</dbReference>
<accession>A0AAD6SI45</accession>
<dbReference type="GO" id="GO:0006879">
    <property type="term" value="P:intracellular iron ion homeostasis"/>
    <property type="evidence" value="ECO:0007669"/>
    <property type="project" value="TreeGrafter"/>
</dbReference>
<name>A0AAD6SI45_9AGAR</name>
<dbReference type="GO" id="GO:0015677">
    <property type="term" value="P:copper ion import"/>
    <property type="evidence" value="ECO:0007669"/>
    <property type="project" value="TreeGrafter"/>
</dbReference>
<keyword evidence="3 8" id="KW-0812">Transmembrane</keyword>
<keyword evidence="2" id="KW-0813">Transport</keyword>
<reference evidence="10" key="1">
    <citation type="submission" date="2023-03" db="EMBL/GenBank/DDBJ databases">
        <title>Massive genome expansion in bonnet fungi (Mycena s.s.) driven by repeated elements and novel gene families across ecological guilds.</title>
        <authorList>
            <consortium name="Lawrence Berkeley National Laboratory"/>
            <person name="Harder C.B."/>
            <person name="Miyauchi S."/>
            <person name="Viragh M."/>
            <person name="Kuo A."/>
            <person name="Thoen E."/>
            <person name="Andreopoulos B."/>
            <person name="Lu D."/>
            <person name="Skrede I."/>
            <person name="Drula E."/>
            <person name="Henrissat B."/>
            <person name="Morin E."/>
            <person name="Kohler A."/>
            <person name="Barry K."/>
            <person name="LaButti K."/>
            <person name="Morin E."/>
            <person name="Salamov A."/>
            <person name="Lipzen A."/>
            <person name="Mereny Z."/>
            <person name="Hegedus B."/>
            <person name="Baldrian P."/>
            <person name="Stursova M."/>
            <person name="Weitz H."/>
            <person name="Taylor A."/>
            <person name="Grigoriev I.V."/>
            <person name="Nagy L.G."/>
            <person name="Martin F."/>
            <person name="Kauserud H."/>
        </authorList>
    </citation>
    <scope>NUCLEOTIDE SEQUENCE</scope>
    <source>
        <strain evidence="10">CBHHK200</strain>
    </source>
</reference>
<feature type="transmembrane region" description="Helical" evidence="8">
    <location>
        <begin position="86"/>
        <end position="103"/>
    </location>
</feature>
<keyword evidence="4 8" id="KW-1133">Transmembrane helix</keyword>
<evidence type="ECO:0000256" key="2">
    <source>
        <dbReference type="ARBA" id="ARBA00022448"/>
    </source>
</evidence>
<dbReference type="InterPro" id="IPR051410">
    <property type="entry name" value="Ferric/Cupric_Reductase"/>
</dbReference>
<dbReference type="PANTHER" id="PTHR32361">
    <property type="entry name" value="FERRIC/CUPRIC REDUCTASE TRANSMEMBRANE COMPONENT"/>
    <property type="match status" value="1"/>
</dbReference>
<dbReference type="InterPro" id="IPR013130">
    <property type="entry name" value="Fe3_Rdtase_TM_dom"/>
</dbReference>
<dbReference type="AlphaFoldDB" id="A0AAD6SI45"/>
<dbReference type="EMBL" id="JARJCM010000136">
    <property type="protein sequence ID" value="KAJ7026530.1"/>
    <property type="molecule type" value="Genomic_DNA"/>
</dbReference>
<dbReference type="GO" id="GO:0005886">
    <property type="term" value="C:plasma membrane"/>
    <property type="evidence" value="ECO:0007669"/>
    <property type="project" value="TreeGrafter"/>
</dbReference>
<evidence type="ECO:0000256" key="6">
    <source>
        <dbReference type="ARBA" id="ARBA00023136"/>
    </source>
</evidence>
<keyword evidence="11" id="KW-1185">Reference proteome</keyword>
<dbReference type="Proteomes" id="UP001218188">
    <property type="component" value="Unassembled WGS sequence"/>
</dbReference>
<evidence type="ECO:0000313" key="10">
    <source>
        <dbReference type="EMBL" id="KAJ7026530.1"/>
    </source>
</evidence>
<feature type="domain" description="Ferric oxidoreductase" evidence="9">
    <location>
        <begin position="1"/>
        <end position="101"/>
    </location>
</feature>
<evidence type="ECO:0000313" key="11">
    <source>
        <dbReference type="Proteomes" id="UP001218188"/>
    </source>
</evidence>
<evidence type="ECO:0000256" key="1">
    <source>
        <dbReference type="ARBA" id="ARBA00004141"/>
    </source>
</evidence>
<comment type="subcellular location">
    <subcellularLocation>
        <location evidence="1">Membrane</location>
        <topology evidence="1">Multi-pass membrane protein</topology>
    </subcellularLocation>
</comment>
<evidence type="ECO:0000256" key="7">
    <source>
        <dbReference type="SAM" id="MobiDB-lite"/>
    </source>
</evidence>
<dbReference type="GO" id="GO:0000293">
    <property type="term" value="F:ferric-chelate reductase activity"/>
    <property type="evidence" value="ECO:0007669"/>
    <property type="project" value="TreeGrafter"/>
</dbReference>
<keyword evidence="6 8" id="KW-0472">Membrane</keyword>
<evidence type="ECO:0000256" key="8">
    <source>
        <dbReference type="SAM" id="Phobius"/>
    </source>
</evidence>
<sequence length="512" mass="55467">MKNNPISFLTGISFDKARWLGLLEHLHRVMARVICVMLWVHASGRVILDLSDDTTTHWHIGVLGASALTLLCLLSVRPLRSRSYELFLVLHLTLGVLALAAAYKHSSDILDMAVTSGPAFFLWGLDRFFASTRICLDQLSAFWQIPDFNTAHYHPSPATVSVLSSHFLRIAIDVPPHFGWRAGQSAYLTIYGAYGSSVTEAHPFTIANCSAGAWSGDEEIAGDGSTGAIGAAGEKNSDTGGSELNAPAHESGHLTFILRVRNGFTRRLREAVLAAPVEYDCRRGQVVQSIRGDGPVWLAARRQGFEQWFLFVVEIIVVQWCPCPRQPALQTRRLRMGNSRADQIIWIADALGAALLQRSSSSGLNAINIEIKLHITSAPEDTQVQSLDADSSVTSDLEAAAATIGTDEKVSSNPTVKRTLLELPNVNLIYGRPDIGGILGGENCGRRREERSVLATRLNFISVCGTTELADGVRQALRGGSGMAGLGMFERFVDVLRGGPSVVLHVEGFGSG</sequence>
<evidence type="ECO:0000256" key="4">
    <source>
        <dbReference type="ARBA" id="ARBA00022989"/>
    </source>
</evidence>
<organism evidence="10 11">
    <name type="scientific">Mycena alexandri</name>
    <dbReference type="NCBI Taxonomy" id="1745969"/>
    <lineage>
        <taxon>Eukaryota</taxon>
        <taxon>Fungi</taxon>
        <taxon>Dikarya</taxon>
        <taxon>Basidiomycota</taxon>
        <taxon>Agaricomycotina</taxon>
        <taxon>Agaricomycetes</taxon>
        <taxon>Agaricomycetidae</taxon>
        <taxon>Agaricales</taxon>
        <taxon>Marasmiineae</taxon>
        <taxon>Mycenaceae</taxon>
        <taxon>Mycena</taxon>
    </lineage>
</organism>
<evidence type="ECO:0000259" key="9">
    <source>
        <dbReference type="Pfam" id="PF01794"/>
    </source>
</evidence>
<dbReference type="GO" id="GO:0006826">
    <property type="term" value="P:iron ion transport"/>
    <property type="evidence" value="ECO:0007669"/>
    <property type="project" value="TreeGrafter"/>
</dbReference>